<proteinExistence type="predicted"/>
<dbReference type="Proteomes" id="UP001232445">
    <property type="component" value="Unassembled WGS sequence"/>
</dbReference>
<dbReference type="SUPFAM" id="SSF103088">
    <property type="entry name" value="OmpA-like"/>
    <property type="match status" value="1"/>
</dbReference>
<accession>A0ABU0CTN9</accession>
<dbReference type="CDD" id="cd07185">
    <property type="entry name" value="OmpA_C-like"/>
    <property type="match status" value="1"/>
</dbReference>
<dbReference type="PROSITE" id="PS51123">
    <property type="entry name" value="OMPA_2"/>
    <property type="match status" value="1"/>
</dbReference>
<protein>
    <submittedName>
        <fullName evidence="4">Chemotaxis protein MotB</fullName>
    </submittedName>
</protein>
<feature type="domain" description="OmpA-like" evidence="3">
    <location>
        <begin position="87"/>
        <end position="216"/>
    </location>
</feature>
<feature type="transmembrane region" description="Helical" evidence="2">
    <location>
        <begin position="24"/>
        <end position="45"/>
    </location>
</feature>
<dbReference type="InterPro" id="IPR006665">
    <property type="entry name" value="OmpA-like"/>
</dbReference>
<dbReference type="PANTHER" id="PTHR30329">
    <property type="entry name" value="STATOR ELEMENT OF FLAGELLAR MOTOR COMPLEX"/>
    <property type="match status" value="1"/>
</dbReference>
<gene>
    <name evidence="4" type="ORF">J2S00_002582</name>
</gene>
<evidence type="ECO:0000313" key="4">
    <source>
        <dbReference type="EMBL" id="MDQ0339789.1"/>
    </source>
</evidence>
<comment type="caution">
    <text evidence="4">The sequence shown here is derived from an EMBL/GenBank/DDBJ whole genome shotgun (WGS) entry which is preliminary data.</text>
</comment>
<keyword evidence="2" id="KW-0812">Transmembrane</keyword>
<name>A0ABU0CTN9_9BACI</name>
<organism evidence="4 5">
    <name type="scientific">Caldalkalibacillus uzonensis</name>
    <dbReference type="NCBI Taxonomy" id="353224"/>
    <lineage>
        <taxon>Bacteria</taxon>
        <taxon>Bacillati</taxon>
        <taxon>Bacillota</taxon>
        <taxon>Bacilli</taxon>
        <taxon>Bacillales</taxon>
        <taxon>Bacillaceae</taxon>
        <taxon>Caldalkalibacillus</taxon>
    </lineage>
</organism>
<evidence type="ECO:0000313" key="5">
    <source>
        <dbReference type="Proteomes" id="UP001232445"/>
    </source>
</evidence>
<dbReference type="InterPro" id="IPR050330">
    <property type="entry name" value="Bact_OuterMem_StrucFunc"/>
</dbReference>
<keyword evidence="2" id="KW-1133">Transmembrane helix</keyword>
<dbReference type="Pfam" id="PF00691">
    <property type="entry name" value="OmpA"/>
    <property type="match status" value="1"/>
</dbReference>
<evidence type="ECO:0000256" key="1">
    <source>
        <dbReference type="PROSITE-ProRule" id="PRU00473"/>
    </source>
</evidence>
<dbReference type="RefSeq" id="WP_307340299.1">
    <property type="nucleotide sequence ID" value="NZ_JAUSUQ010000009.1"/>
</dbReference>
<sequence>MRKRKSYFEEEQEPASFWPSFTDMMSTIVLVMLFVALVAFVQSIFDAYAQREIKREMAQVAAVKKHIADLIQEELEERVGEDKIIRGPNNTISIEGDILFETGEAEISEQGKAILRPLSIAFQRIIELEEVSQYLYIILIEGHTDTVPYDNWTLSTQRAVAVVQYLFEVNPVLARDEYAQYFAATGYSEFKPIAEGNDPKSLQQNRRISFQIIVDDEKWQQKMYQLLEGELQAVD</sequence>
<reference evidence="4 5" key="1">
    <citation type="submission" date="2023-07" db="EMBL/GenBank/DDBJ databases">
        <title>Genomic Encyclopedia of Type Strains, Phase IV (KMG-IV): sequencing the most valuable type-strain genomes for metagenomic binning, comparative biology and taxonomic classification.</title>
        <authorList>
            <person name="Goeker M."/>
        </authorList>
    </citation>
    <scope>NUCLEOTIDE SEQUENCE [LARGE SCALE GENOMIC DNA]</scope>
    <source>
        <strain evidence="4 5">DSM 17740</strain>
    </source>
</reference>
<dbReference type="EMBL" id="JAUSUQ010000009">
    <property type="protein sequence ID" value="MDQ0339789.1"/>
    <property type="molecule type" value="Genomic_DNA"/>
</dbReference>
<evidence type="ECO:0000259" key="3">
    <source>
        <dbReference type="PROSITE" id="PS51123"/>
    </source>
</evidence>
<dbReference type="Gene3D" id="3.30.1330.60">
    <property type="entry name" value="OmpA-like domain"/>
    <property type="match status" value="1"/>
</dbReference>
<keyword evidence="1 2" id="KW-0472">Membrane</keyword>
<evidence type="ECO:0000256" key="2">
    <source>
        <dbReference type="SAM" id="Phobius"/>
    </source>
</evidence>
<dbReference type="PANTHER" id="PTHR30329:SF21">
    <property type="entry name" value="LIPOPROTEIN YIAD-RELATED"/>
    <property type="match status" value="1"/>
</dbReference>
<keyword evidence="5" id="KW-1185">Reference proteome</keyword>
<dbReference type="InterPro" id="IPR036737">
    <property type="entry name" value="OmpA-like_sf"/>
</dbReference>